<dbReference type="InterPro" id="IPR004027">
    <property type="entry name" value="SEC_C_motif"/>
</dbReference>
<dbReference type="Pfam" id="PF02810">
    <property type="entry name" value="SEC-C"/>
    <property type="match status" value="1"/>
</dbReference>
<dbReference type="Proteomes" id="UP000461443">
    <property type="component" value="Unassembled WGS sequence"/>
</dbReference>
<dbReference type="NCBIfam" id="NF002449">
    <property type="entry name" value="PRK01617.1"/>
    <property type="match status" value="1"/>
</dbReference>
<organism evidence="4 5">
    <name type="scientific">Acerihabitans arboris</name>
    <dbReference type="NCBI Taxonomy" id="2691583"/>
    <lineage>
        <taxon>Bacteria</taxon>
        <taxon>Pseudomonadati</taxon>
        <taxon>Pseudomonadota</taxon>
        <taxon>Gammaproteobacteria</taxon>
        <taxon>Enterobacterales</taxon>
        <taxon>Pectobacteriaceae</taxon>
        <taxon>Acerihabitans</taxon>
    </lineage>
</organism>
<evidence type="ECO:0000256" key="1">
    <source>
        <dbReference type="ARBA" id="ARBA00010839"/>
    </source>
</evidence>
<dbReference type="Pfam" id="PF17775">
    <property type="entry name" value="YchJ_M-like"/>
    <property type="match status" value="1"/>
</dbReference>
<keyword evidence="5" id="KW-1185">Reference proteome</keyword>
<dbReference type="SUPFAM" id="SSF103642">
    <property type="entry name" value="Sec-C motif"/>
    <property type="match status" value="1"/>
</dbReference>
<dbReference type="InterPro" id="IPR032710">
    <property type="entry name" value="NTF2-like_dom_sf"/>
</dbReference>
<name>A0A845SHN1_9GAMM</name>
<reference evidence="4 5" key="2">
    <citation type="submission" date="2020-02" db="EMBL/GenBank/DDBJ databases">
        <title>The new genus of Enterobacteriales.</title>
        <authorList>
            <person name="Kim I.S."/>
        </authorList>
    </citation>
    <scope>NUCLEOTIDE SEQUENCE [LARGE SCALE GENOMIC DNA]</scope>
    <source>
        <strain evidence="4 5">SAP-6</strain>
    </source>
</reference>
<dbReference type="InterPro" id="IPR023006">
    <property type="entry name" value="YchJ-like"/>
</dbReference>
<proteinExistence type="inferred from homology"/>
<evidence type="ECO:0000313" key="5">
    <source>
        <dbReference type="Proteomes" id="UP000461443"/>
    </source>
</evidence>
<dbReference type="PANTHER" id="PTHR33747">
    <property type="entry name" value="UPF0225 PROTEIN SCO1677"/>
    <property type="match status" value="1"/>
</dbReference>
<comment type="similarity">
    <text evidence="1 2">Belongs to the UPF0225 family.</text>
</comment>
<sequence length="154" mass="17658">MDITCPCDSGRLLDHCCGPFISGARHPGTPAELMRSRYTAFAQRNIDYLVATWHPDCQASRWRAELAGQCAATQWRGLTLREESAGKNAQEGFVEFIARFFDVQRQRPGFIHERSRFVRMDDRWYYIDGLHKQPARNDPCPCGSGKKYKKCCGH</sequence>
<accession>A0A845SHN1</accession>
<reference evidence="4 5" key="1">
    <citation type="submission" date="2019-12" db="EMBL/GenBank/DDBJ databases">
        <authorList>
            <person name="Lee S.D."/>
        </authorList>
    </citation>
    <scope>NUCLEOTIDE SEQUENCE [LARGE SCALE GENOMIC DNA]</scope>
    <source>
        <strain evidence="4 5">SAP-6</strain>
    </source>
</reference>
<dbReference type="PANTHER" id="PTHR33747:SF1">
    <property type="entry name" value="ADENYLATE CYCLASE-ASSOCIATED CAP C-TERMINAL DOMAIN-CONTAINING PROTEIN"/>
    <property type="match status" value="1"/>
</dbReference>
<dbReference type="Gene3D" id="3.10.450.50">
    <property type="match status" value="1"/>
</dbReference>
<evidence type="ECO:0000313" key="4">
    <source>
        <dbReference type="EMBL" id="NDL62454.1"/>
    </source>
</evidence>
<dbReference type="SUPFAM" id="SSF54427">
    <property type="entry name" value="NTF2-like"/>
    <property type="match status" value="1"/>
</dbReference>
<dbReference type="AlphaFoldDB" id="A0A845SHN1"/>
<dbReference type="RefSeq" id="WP_162365185.1">
    <property type="nucleotide sequence ID" value="NZ_WUBS01000004.1"/>
</dbReference>
<feature type="domain" description="YchJ-like middle NTF2-like" evidence="3">
    <location>
        <begin position="29"/>
        <end position="129"/>
    </location>
</feature>
<evidence type="ECO:0000259" key="3">
    <source>
        <dbReference type="Pfam" id="PF17775"/>
    </source>
</evidence>
<dbReference type="InterPro" id="IPR048469">
    <property type="entry name" value="YchJ-like_M"/>
</dbReference>
<protein>
    <recommendedName>
        <fullName evidence="2">UPF0225 protein GRH90_06755</fullName>
    </recommendedName>
</protein>
<gene>
    <name evidence="4" type="ORF">GRH90_06755</name>
</gene>
<comment type="caution">
    <text evidence="4">The sequence shown here is derived from an EMBL/GenBank/DDBJ whole genome shotgun (WGS) entry which is preliminary data.</text>
</comment>
<evidence type="ECO:0000256" key="2">
    <source>
        <dbReference type="HAMAP-Rule" id="MF_00612"/>
    </source>
</evidence>
<dbReference type="NCBIfam" id="NF002486">
    <property type="entry name" value="PRK01752.1"/>
    <property type="match status" value="1"/>
</dbReference>
<dbReference type="EMBL" id="WUBS01000004">
    <property type="protein sequence ID" value="NDL62454.1"/>
    <property type="molecule type" value="Genomic_DNA"/>
</dbReference>
<dbReference type="HAMAP" id="MF_00612">
    <property type="entry name" value="UPF0225"/>
    <property type="match status" value="1"/>
</dbReference>